<evidence type="ECO:0000259" key="4">
    <source>
        <dbReference type="Pfam" id="PF23598"/>
    </source>
</evidence>
<organism evidence="5 6">
    <name type="scientific">Capsella rubella</name>
    <dbReference type="NCBI Taxonomy" id="81985"/>
    <lineage>
        <taxon>Eukaryota</taxon>
        <taxon>Viridiplantae</taxon>
        <taxon>Streptophyta</taxon>
        <taxon>Embryophyta</taxon>
        <taxon>Tracheophyta</taxon>
        <taxon>Spermatophyta</taxon>
        <taxon>Magnoliopsida</taxon>
        <taxon>eudicotyledons</taxon>
        <taxon>Gunneridae</taxon>
        <taxon>Pentapetalae</taxon>
        <taxon>rosids</taxon>
        <taxon>malvids</taxon>
        <taxon>Brassicales</taxon>
        <taxon>Brassicaceae</taxon>
        <taxon>Camelineae</taxon>
        <taxon>Capsella</taxon>
    </lineage>
</organism>
<dbReference type="SUPFAM" id="SSF52047">
    <property type="entry name" value="RNI-like"/>
    <property type="match status" value="1"/>
</dbReference>
<dbReference type="SUPFAM" id="SSF52058">
    <property type="entry name" value="L domain-like"/>
    <property type="match status" value="1"/>
</dbReference>
<evidence type="ECO:0000256" key="1">
    <source>
        <dbReference type="ARBA" id="ARBA00022614"/>
    </source>
</evidence>
<evidence type="ECO:0000259" key="3">
    <source>
        <dbReference type="Pfam" id="PF20160"/>
    </source>
</evidence>
<dbReference type="Pfam" id="PF23598">
    <property type="entry name" value="LRR_14"/>
    <property type="match status" value="1"/>
</dbReference>
<proteinExistence type="predicted"/>
<accession>R0G707</accession>
<feature type="domain" description="C-JID" evidence="3">
    <location>
        <begin position="370"/>
        <end position="462"/>
    </location>
</feature>
<reference evidence="5" key="2">
    <citation type="journal article" date="2013" name="Nat. Genet.">
        <title>Genome sequencing of Capsella rubella.</title>
        <authorList>
            <person name="Schmutz J."/>
            <person name="Prochnik S."/>
            <person name="Nordborg M."/>
            <person name="Weigel D."/>
            <person name="Rokhsar D."/>
            <person name="Wright S."/>
        </authorList>
    </citation>
    <scope>NUCLEOTIDE SEQUENCE</scope>
</reference>
<name>R0G707_9BRAS</name>
<dbReference type="EMBL" id="KB870819">
    <property type="protein sequence ID" value="EOA12289.1"/>
    <property type="molecule type" value="Genomic_DNA"/>
</dbReference>
<dbReference type="InterPro" id="IPR055414">
    <property type="entry name" value="LRR_R13L4/SHOC2-like"/>
</dbReference>
<dbReference type="eggNOG" id="ENOG502QWPX">
    <property type="taxonomic scope" value="Eukaryota"/>
</dbReference>
<dbReference type="FunFam" id="3.80.10.10:FF:000845">
    <property type="entry name" value="Disease resistance protein (TIR-NBS-LRR class)"/>
    <property type="match status" value="1"/>
</dbReference>
<dbReference type="EMBL" id="KB870819">
    <property type="protein sequence ID" value="EOA12290.1"/>
    <property type="molecule type" value="Genomic_DNA"/>
</dbReference>
<keyword evidence="6" id="KW-1185">Reference proteome</keyword>
<keyword evidence="2" id="KW-0677">Repeat</keyword>
<protein>
    <submittedName>
        <fullName evidence="5">Uncharacterized protein</fullName>
    </submittedName>
</protein>
<keyword evidence="1" id="KW-0433">Leucine-rich repeat</keyword>
<dbReference type="InterPro" id="IPR050715">
    <property type="entry name" value="LRR-SigEffector_domain"/>
</dbReference>
<feature type="domain" description="Disease resistance R13L4/SHOC-2-like LRR" evidence="4">
    <location>
        <begin position="106"/>
        <end position="315"/>
    </location>
</feature>
<dbReference type="PANTHER" id="PTHR45752">
    <property type="entry name" value="LEUCINE-RICH REPEAT-CONTAINING"/>
    <property type="match status" value="1"/>
</dbReference>
<dbReference type="STRING" id="81985.R0G707"/>
<evidence type="ECO:0000313" key="6">
    <source>
        <dbReference type="Proteomes" id="UP000029121"/>
    </source>
</evidence>
<dbReference type="InterPro" id="IPR032675">
    <property type="entry name" value="LRR_dom_sf"/>
</dbReference>
<dbReference type="Gene3D" id="3.80.10.10">
    <property type="entry name" value="Ribonuclease Inhibitor"/>
    <property type="match status" value="3"/>
</dbReference>
<dbReference type="PANTHER" id="PTHR45752:SF195">
    <property type="entry name" value="LEUCINE-RICH REPEAT (LRR) FAMILY PROTEIN-RELATED"/>
    <property type="match status" value="1"/>
</dbReference>
<gene>
    <name evidence="5" type="ORF">CARUB_v10008012mg</name>
</gene>
<evidence type="ECO:0000313" key="5">
    <source>
        <dbReference type="EMBL" id="EOA12289.1"/>
    </source>
</evidence>
<evidence type="ECO:0000256" key="2">
    <source>
        <dbReference type="ARBA" id="ARBA00022737"/>
    </source>
</evidence>
<reference evidence="6" key="1">
    <citation type="journal article" date="2013" name="Nat. Genet.">
        <title>The Capsella rubella genome and the genomic consequences of rapid mating system evolution.</title>
        <authorList>
            <person name="Slotte T."/>
            <person name="Hazzouri K.M."/>
            <person name="Agren J.A."/>
            <person name="Koenig D."/>
            <person name="Maumus F."/>
            <person name="Guo Y.L."/>
            <person name="Steige K."/>
            <person name="Platts A.E."/>
            <person name="Escobar J.S."/>
            <person name="Newman L.K."/>
            <person name="Wang W."/>
            <person name="Mandakova T."/>
            <person name="Vello E."/>
            <person name="Smith L.M."/>
            <person name="Henz S.R."/>
            <person name="Steffen J."/>
            <person name="Takuno S."/>
            <person name="Brandvain Y."/>
            <person name="Coop G."/>
            <person name="Andolfatto P."/>
            <person name="Hu T.T."/>
            <person name="Blanchette M."/>
            <person name="Clark R.M."/>
            <person name="Quesneville H."/>
            <person name="Nordborg M."/>
            <person name="Gaut B.S."/>
            <person name="Lysak M.A."/>
            <person name="Jenkins J."/>
            <person name="Grimwood J."/>
            <person name="Chapman J."/>
            <person name="Prochnik S."/>
            <person name="Shu S."/>
            <person name="Rokhsar D."/>
            <person name="Schmutz J."/>
            <person name="Weigel D."/>
            <person name="Wright S.I."/>
        </authorList>
    </citation>
    <scope>NUCLEOTIDE SEQUENCE [LARGE SCALE GENOMIC DNA]</scope>
    <source>
        <strain evidence="6">cv. Monte Gargano</strain>
    </source>
</reference>
<dbReference type="InterPro" id="IPR001611">
    <property type="entry name" value="Leu-rich_rpt"/>
</dbReference>
<dbReference type="AlphaFoldDB" id="R0G707"/>
<sequence>MDLSYSEDLKELPDLSTATTLEELDLQGCSSLVELPSSIGNATNLRELNLSECSKLVKIPSSIENLTNLQKLNLVDCLNLVELPSIENATKLEELELANCSRLVKLPSFINATKLDLLNLSNCSSLLELPPSIGTATNLKKLYVSGCSSLVNLPSSIGDLTNLQDLDLSNCSNLVELPSSIGNLQLLSYLRMRGCSKLEALPTNINLESLDLLDLTDCSQLKSFPEISTNIEDLSLTGTAIKEVPLSILSWSRLSNFLMSYFESLKEFPHALDIITGMQLNEDIQEVPPCVKGMPRLRVLRLHNCNHLVSLPQFSDSLWNIDAGNCQSLERLDCSFNNPKISLKFSNCFKLNQEARDLIMHTSTSRYAVLPSTQVPACFNHRATAEGSLTIKLNESSLPKSLRFKACIMLVDINEEAVDEFDLLYVYNKIMNKQNDLEVRCTTRGQIIDQVLTEHIYTFEVETEEVTSTELLFEFTTYNNDKWKVGECGVYQILEVQR</sequence>
<dbReference type="Pfam" id="PF00560">
    <property type="entry name" value="LRR_1"/>
    <property type="match status" value="2"/>
</dbReference>
<dbReference type="Proteomes" id="UP000029121">
    <property type="component" value="Unassembled WGS sequence"/>
</dbReference>
<dbReference type="InterPro" id="IPR045344">
    <property type="entry name" value="C-JID"/>
</dbReference>
<dbReference type="Pfam" id="PF20160">
    <property type="entry name" value="C-JID"/>
    <property type="match status" value="1"/>
</dbReference>